<feature type="domain" description="Serine aminopeptidase S33" evidence="1">
    <location>
        <begin position="58"/>
        <end position="299"/>
    </location>
</feature>
<dbReference type="Gene3D" id="3.40.50.1820">
    <property type="entry name" value="alpha/beta hydrolase"/>
    <property type="match status" value="1"/>
</dbReference>
<proteinExistence type="predicted"/>
<protein>
    <recommendedName>
        <fullName evidence="1">Serine aminopeptidase S33 domain-containing protein</fullName>
    </recommendedName>
</protein>
<organism evidence="2 3">
    <name type="scientific">Castilleja foliolosa</name>
    <dbReference type="NCBI Taxonomy" id="1961234"/>
    <lineage>
        <taxon>Eukaryota</taxon>
        <taxon>Viridiplantae</taxon>
        <taxon>Streptophyta</taxon>
        <taxon>Embryophyta</taxon>
        <taxon>Tracheophyta</taxon>
        <taxon>Spermatophyta</taxon>
        <taxon>Magnoliopsida</taxon>
        <taxon>eudicotyledons</taxon>
        <taxon>Gunneridae</taxon>
        <taxon>Pentapetalae</taxon>
        <taxon>asterids</taxon>
        <taxon>lamiids</taxon>
        <taxon>Lamiales</taxon>
        <taxon>Orobanchaceae</taxon>
        <taxon>Pedicularideae</taxon>
        <taxon>Castillejinae</taxon>
        <taxon>Castilleja</taxon>
    </lineage>
</organism>
<dbReference type="InterPro" id="IPR051044">
    <property type="entry name" value="MAG_DAG_Lipase"/>
</dbReference>
<dbReference type="EMBL" id="JAVIJP010000087">
    <property type="protein sequence ID" value="KAL3616832.1"/>
    <property type="molecule type" value="Genomic_DNA"/>
</dbReference>
<comment type="caution">
    <text evidence="2">The sequence shown here is derived from an EMBL/GenBank/DDBJ whole genome shotgun (WGS) entry which is preliminary data.</text>
</comment>
<dbReference type="SUPFAM" id="SSF53474">
    <property type="entry name" value="alpha/beta-Hydrolases"/>
    <property type="match status" value="1"/>
</dbReference>
<evidence type="ECO:0000313" key="3">
    <source>
        <dbReference type="Proteomes" id="UP001632038"/>
    </source>
</evidence>
<dbReference type="Proteomes" id="UP001632038">
    <property type="component" value="Unassembled WGS sequence"/>
</dbReference>
<dbReference type="InterPro" id="IPR022742">
    <property type="entry name" value="Hydrolase_4"/>
</dbReference>
<dbReference type="GO" id="GO:0016787">
    <property type="term" value="F:hydrolase activity"/>
    <property type="evidence" value="ECO:0007669"/>
    <property type="project" value="UniProtKB-ARBA"/>
</dbReference>
<evidence type="ECO:0000259" key="1">
    <source>
        <dbReference type="Pfam" id="PF12146"/>
    </source>
</evidence>
<evidence type="ECO:0000313" key="2">
    <source>
        <dbReference type="EMBL" id="KAL3616832.1"/>
    </source>
</evidence>
<dbReference type="InterPro" id="IPR000073">
    <property type="entry name" value="AB_hydrolase_1"/>
</dbReference>
<dbReference type="PANTHER" id="PTHR11614">
    <property type="entry name" value="PHOSPHOLIPASE-RELATED"/>
    <property type="match status" value="1"/>
</dbReference>
<dbReference type="InterPro" id="IPR029058">
    <property type="entry name" value="AB_hydrolase_fold"/>
</dbReference>
<reference evidence="3" key="1">
    <citation type="journal article" date="2024" name="IScience">
        <title>Strigolactones Initiate the Formation of Haustorium-like Structures in Castilleja.</title>
        <authorList>
            <person name="Buerger M."/>
            <person name="Peterson D."/>
            <person name="Chory J."/>
        </authorList>
    </citation>
    <scope>NUCLEOTIDE SEQUENCE [LARGE SCALE GENOMIC DNA]</scope>
</reference>
<dbReference type="PRINTS" id="PR00111">
    <property type="entry name" value="ABHYDROLASE"/>
</dbReference>
<name>A0ABD3BJ95_9LAMI</name>
<dbReference type="AlphaFoldDB" id="A0ABD3BJ95"/>
<gene>
    <name evidence="2" type="ORF">CASFOL_039226</name>
</gene>
<dbReference type="Pfam" id="PF12146">
    <property type="entry name" value="Hydrolase_4"/>
    <property type="match status" value="1"/>
</dbReference>
<keyword evidence="3" id="KW-1185">Reference proteome</keyword>
<sequence length="325" mass="36307">MSHPIHEANENSPYGNLTKDQFYHKHKISHQESFMINKQNMKIYTQSWQPAGSSPSRLKGLIAMIHGYTSESGWLSELTAVAMAKSGFFVCALDLQGHGLSEGPPDHITDIRPLVDDCIQYFGSAQADHPSLPHFLYGESLGAAIAILVVLEQKNTASWKGLVLAGSMCEVSRKFKPIWPLEKLLPIAAYVAPGWRISVTEPPVRKSYKMTWKRELAEKSPNRRSCGRSTAGSGLEFLRVCEYIKRICGELEVAMLVVHGGDDVICEVEGAKYLYECVGSKDKSLKVYEGMWHQWIGEDNESVEEVFETILSWIEVRAGLSNINS</sequence>
<accession>A0ABD3BJ95</accession>